<reference evidence="1" key="1">
    <citation type="submission" date="2018-02" db="EMBL/GenBank/DDBJ databases">
        <title>Rhizophora mucronata_Transcriptome.</title>
        <authorList>
            <person name="Meera S.P."/>
            <person name="Sreeshan A."/>
            <person name="Augustine A."/>
        </authorList>
    </citation>
    <scope>NUCLEOTIDE SEQUENCE</scope>
    <source>
        <tissue evidence="1">Leaf</tissue>
    </source>
</reference>
<accession>A0A2P2PTI0</accession>
<organism evidence="1">
    <name type="scientific">Rhizophora mucronata</name>
    <name type="common">Asiatic mangrove</name>
    <dbReference type="NCBI Taxonomy" id="61149"/>
    <lineage>
        <taxon>Eukaryota</taxon>
        <taxon>Viridiplantae</taxon>
        <taxon>Streptophyta</taxon>
        <taxon>Embryophyta</taxon>
        <taxon>Tracheophyta</taxon>
        <taxon>Spermatophyta</taxon>
        <taxon>Magnoliopsida</taxon>
        <taxon>eudicotyledons</taxon>
        <taxon>Gunneridae</taxon>
        <taxon>Pentapetalae</taxon>
        <taxon>rosids</taxon>
        <taxon>fabids</taxon>
        <taxon>Malpighiales</taxon>
        <taxon>Rhizophoraceae</taxon>
        <taxon>Rhizophora</taxon>
    </lineage>
</organism>
<dbReference type="EMBL" id="GGEC01077548">
    <property type="protein sequence ID" value="MBX58032.1"/>
    <property type="molecule type" value="Transcribed_RNA"/>
</dbReference>
<proteinExistence type="predicted"/>
<dbReference type="AlphaFoldDB" id="A0A2P2PTI0"/>
<evidence type="ECO:0000313" key="1">
    <source>
        <dbReference type="EMBL" id="MBX58032.1"/>
    </source>
</evidence>
<sequence>MNLLTETVHFCPMRWICIIACSSTAGFHHGFIKKTLDATVRFRPTPPAFKDIKRTIFS</sequence>
<name>A0A2P2PTI0_RHIMU</name>
<protein>
    <submittedName>
        <fullName evidence="1">Uncharacterized protein</fullName>
    </submittedName>
</protein>